<dbReference type="VEuPathDB" id="FungiDB:MCYG_01001"/>
<evidence type="ECO:0000256" key="1">
    <source>
        <dbReference type="PROSITE-ProRule" id="PRU00023"/>
    </source>
</evidence>
<dbReference type="RefSeq" id="XP_002850897.1">
    <property type="nucleotide sequence ID" value="XM_002850851.1"/>
</dbReference>
<name>C5FE79_ARTOC</name>
<dbReference type="PROSITE" id="PS50088">
    <property type="entry name" value="ANK_REPEAT"/>
    <property type="match status" value="1"/>
</dbReference>
<dbReference type="SMART" id="SM00248">
    <property type="entry name" value="ANK"/>
    <property type="match status" value="1"/>
</dbReference>
<gene>
    <name evidence="3" type="ORF">MCYG_01001</name>
</gene>
<evidence type="ECO:0000256" key="2">
    <source>
        <dbReference type="SAM" id="MobiDB-lite"/>
    </source>
</evidence>
<evidence type="ECO:0000313" key="3">
    <source>
        <dbReference type="EMBL" id="EEQ28113.1"/>
    </source>
</evidence>
<dbReference type="PROSITE" id="PS50297">
    <property type="entry name" value="ANK_REP_REGION"/>
    <property type="match status" value="1"/>
</dbReference>
<dbReference type="OMA" id="HICAMYG"/>
<organism evidence="3 4">
    <name type="scientific">Arthroderma otae (strain ATCC MYA-4605 / CBS 113480)</name>
    <name type="common">Microsporum canis</name>
    <dbReference type="NCBI Taxonomy" id="554155"/>
    <lineage>
        <taxon>Eukaryota</taxon>
        <taxon>Fungi</taxon>
        <taxon>Dikarya</taxon>
        <taxon>Ascomycota</taxon>
        <taxon>Pezizomycotina</taxon>
        <taxon>Eurotiomycetes</taxon>
        <taxon>Eurotiomycetidae</taxon>
        <taxon>Onygenales</taxon>
        <taxon>Arthrodermataceae</taxon>
        <taxon>Microsporum</taxon>
    </lineage>
</organism>
<feature type="compositionally biased region" description="Acidic residues" evidence="2">
    <location>
        <begin position="149"/>
        <end position="165"/>
    </location>
</feature>
<proteinExistence type="predicted"/>
<dbReference type="AlphaFoldDB" id="C5FE79"/>
<dbReference type="InterPro" id="IPR036770">
    <property type="entry name" value="Ankyrin_rpt-contain_sf"/>
</dbReference>
<dbReference type="GeneID" id="9223634"/>
<dbReference type="STRING" id="554155.C5FE79"/>
<dbReference type="SUPFAM" id="SSF48403">
    <property type="entry name" value="Ankyrin repeat"/>
    <property type="match status" value="1"/>
</dbReference>
<dbReference type="Proteomes" id="UP000002035">
    <property type="component" value="Unassembled WGS sequence"/>
</dbReference>
<feature type="region of interest" description="Disordered" evidence="2">
    <location>
        <begin position="136"/>
        <end position="171"/>
    </location>
</feature>
<evidence type="ECO:0000313" key="4">
    <source>
        <dbReference type="Proteomes" id="UP000002035"/>
    </source>
</evidence>
<feature type="repeat" description="ANK" evidence="1">
    <location>
        <begin position="71"/>
        <end position="110"/>
    </location>
</feature>
<protein>
    <submittedName>
        <fullName evidence="3">Ankyrin repeat protein</fullName>
    </submittedName>
</protein>
<dbReference type="OrthoDB" id="9995210at2759"/>
<dbReference type="EMBL" id="DS995701">
    <property type="protein sequence ID" value="EEQ28113.1"/>
    <property type="molecule type" value="Genomic_DNA"/>
</dbReference>
<dbReference type="Pfam" id="PF00023">
    <property type="entry name" value="Ank"/>
    <property type="match status" value="1"/>
</dbReference>
<keyword evidence="4" id="KW-1185">Reference proteome</keyword>
<accession>C5FE79</accession>
<dbReference type="Gene3D" id="1.25.40.20">
    <property type="entry name" value="Ankyrin repeat-containing domain"/>
    <property type="match status" value="1"/>
</dbReference>
<reference evidence="4" key="1">
    <citation type="journal article" date="2012" name="MBio">
        <title>Comparative genome analysis of Trichophyton rubrum and related dermatophytes reveals candidate genes involved in infection.</title>
        <authorList>
            <person name="Martinez D.A."/>
            <person name="Oliver B.G."/>
            <person name="Graeser Y."/>
            <person name="Goldberg J.M."/>
            <person name="Li W."/>
            <person name="Martinez-Rossi N.M."/>
            <person name="Monod M."/>
            <person name="Shelest E."/>
            <person name="Barton R.C."/>
            <person name="Birch E."/>
            <person name="Brakhage A.A."/>
            <person name="Chen Z."/>
            <person name="Gurr S.J."/>
            <person name="Heiman D."/>
            <person name="Heitman J."/>
            <person name="Kosti I."/>
            <person name="Rossi A."/>
            <person name="Saif S."/>
            <person name="Samalova M."/>
            <person name="Saunders C.W."/>
            <person name="Shea T."/>
            <person name="Summerbell R.C."/>
            <person name="Xu J."/>
            <person name="Young S."/>
            <person name="Zeng Q."/>
            <person name="Birren B.W."/>
            <person name="Cuomo C.A."/>
            <person name="White T.C."/>
        </authorList>
    </citation>
    <scope>NUCLEOTIDE SEQUENCE [LARGE SCALE GENOMIC DNA]</scope>
    <source>
        <strain evidence="4">ATCC MYA-4605 / CBS 113480</strain>
    </source>
</reference>
<keyword evidence="1" id="KW-0040">ANK repeat</keyword>
<sequence length="171" mass="19224">MSDDEGASPREVVVEACRRDQPYLIEELHENLYKDKPDEFSDFINGVTDSMGNYALHICATYGSYPTNRIDGDTPLHLAVRHGNEKDIEVGMSMLEMMLEAGCDPRIRNKKGQKPADCVMPQYNQMRTALMKVEYMMQEGQGVEGQGQDADEDEPSDGPSDDEDDGQARKR</sequence>
<dbReference type="HOGENOM" id="CLU_097653_0_1_1"/>
<dbReference type="InterPro" id="IPR002110">
    <property type="entry name" value="Ankyrin_rpt"/>
</dbReference>
<dbReference type="eggNOG" id="ENOG502S4CU">
    <property type="taxonomic scope" value="Eukaryota"/>
</dbReference>